<evidence type="ECO:0000256" key="1">
    <source>
        <dbReference type="ARBA" id="ARBA00022603"/>
    </source>
</evidence>
<dbReference type="AlphaFoldDB" id="A0A3B1A1X2"/>
<dbReference type="NCBIfam" id="TIGR00095">
    <property type="entry name" value="16S rRNA (guanine(966)-N(2))-methyltransferase RsmD"/>
    <property type="match status" value="1"/>
</dbReference>
<keyword evidence="2 3" id="KW-0808">Transferase</keyword>
<accession>A0A3B1A1X2</accession>
<evidence type="ECO:0000313" key="3">
    <source>
        <dbReference type="EMBL" id="VAW99748.1"/>
    </source>
</evidence>
<dbReference type="PIRSF" id="PIRSF004553">
    <property type="entry name" value="CHP00095"/>
    <property type="match status" value="1"/>
</dbReference>
<organism evidence="3">
    <name type="scientific">hydrothermal vent metagenome</name>
    <dbReference type="NCBI Taxonomy" id="652676"/>
    <lineage>
        <taxon>unclassified sequences</taxon>
        <taxon>metagenomes</taxon>
        <taxon>ecological metagenomes</taxon>
    </lineage>
</organism>
<dbReference type="SUPFAM" id="SSF53335">
    <property type="entry name" value="S-adenosyl-L-methionine-dependent methyltransferases"/>
    <property type="match status" value="1"/>
</dbReference>
<gene>
    <name evidence="3" type="ORF">MNBD_GAMMA21-2325</name>
</gene>
<dbReference type="Gene3D" id="3.40.50.150">
    <property type="entry name" value="Vaccinia Virus protein VP39"/>
    <property type="match status" value="1"/>
</dbReference>
<dbReference type="PANTHER" id="PTHR43542:SF1">
    <property type="entry name" value="METHYLTRANSFERASE"/>
    <property type="match status" value="1"/>
</dbReference>
<proteinExistence type="predicted"/>
<dbReference type="Pfam" id="PF03602">
    <property type="entry name" value="Cons_hypoth95"/>
    <property type="match status" value="1"/>
</dbReference>
<dbReference type="EMBL" id="UOFR01000070">
    <property type="protein sequence ID" value="VAW99748.1"/>
    <property type="molecule type" value="Genomic_DNA"/>
</dbReference>
<sequence length="191" mass="21668">MVAARSKQILRIIGGEWRGRKFQFPDVEHLRPTPDRVRETLFNWLMPVIKGANCLDLFCGSGALGLEALSRGAAQVAFVDKNKQAIDVLKETCRTVNCDKADFYLADAQSCLTNSFAGNESVDIAFIDPPYELQLQAQIANTLHDLDCLSQHAWIYIEHDGQFDHQQLPDNWVKHREKVAGQVHYSLYKNH</sequence>
<dbReference type="GO" id="GO:0052913">
    <property type="term" value="F:16S rRNA (guanine(966)-N(2))-methyltransferase activity"/>
    <property type="evidence" value="ECO:0007669"/>
    <property type="project" value="UniProtKB-EC"/>
</dbReference>
<dbReference type="CDD" id="cd02440">
    <property type="entry name" value="AdoMet_MTases"/>
    <property type="match status" value="1"/>
</dbReference>
<reference evidence="3" key="1">
    <citation type="submission" date="2018-06" db="EMBL/GenBank/DDBJ databases">
        <authorList>
            <person name="Zhirakovskaya E."/>
        </authorList>
    </citation>
    <scope>NUCLEOTIDE SEQUENCE</scope>
</reference>
<dbReference type="GO" id="GO:0003676">
    <property type="term" value="F:nucleic acid binding"/>
    <property type="evidence" value="ECO:0007669"/>
    <property type="project" value="InterPro"/>
</dbReference>
<protein>
    <submittedName>
        <fullName evidence="3">16S rRNA (Guanine(966)-N(2))-methyltransferase</fullName>
        <ecNumber evidence="3">2.1.1.171</ecNumber>
    </submittedName>
</protein>
<dbReference type="InterPro" id="IPR002052">
    <property type="entry name" value="DNA_methylase_N6_adenine_CS"/>
</dbReference>
<keyword evidence="1 3" id="KW-0489">Methyltransferase</keyword>
<dbReference type="PROSITE" id="PS00092">
    <property type="entry name" value="N6_MTASE"/>
    <property type="match status" value="1"/>
</dbReference>
<dbReference type="InterPro" id="IPR004398">
    <property type="entry name" value="RNA_MeTrfase_RsmD"/>
</dbReference>
<name>A0A3B1A1X2_9ZZZZ</name>
<dbReference type="PANTHER" id="PTHR43542">
    <property type="entry name" value="METHYLTRANSFERASE"/>
    <property type="match status" value="1"/>
</dbReference>
<evidence type="ECO:0000256" key="2">
    <source>
        <dbReference type="ARBA" id="ARBA00022679"/>
    </source>
</evidence>
<dbReference type="EC" id="2.1.1.171" evidence="3"/>
<dbReference type="InterPro" id="IPR029063">
    <property type="entry name" value="SAM-dependent_MTases_sf"/>
</dbReference>